<dbReference type="GO" id="GO:0097228">
    <property type="term" value="C:sperm principal piece"/>
    <property type="evidence" value="ECO:0007669"/>
    <property type="project" value="TreeGrafter"/>
</dbReference>
<evidence type="ECO:0000256" key="16">
    <source>
        <dbReference type="ARBA" id="ARBA00040129"/>
    </source>
</evidence>
<evidence type="ECO:0000313" key="24">
    <source>
        <dbReference type="Proteomes" id="UP000504612"/>
    </source>
</evidence>
<dbReference type="InterPro" id="IPR028751">
    <property type="entry name" value="CATSPERD/E"/>
</dbReference>
<keyword evidence="9 19" id="KW-1133">Transmembrane helix</keyword>
<evidence type="ECO:0000259" key="23">
    <source>
        <dbReference type="Pfam" id="PF23747"/>
    </source>
</evidence>
<accession>A0A6J1U5T7</accession>
<feature type="signal peptide" evidence="20">
    <location>
        <begin position="1"/>
        <end position="16"/>
    </location>
</feature>
<evidence type="ECO:0000256" key="8">
    <source>
        <dbReference type="ARBA" id="ARBA00022871"/>
    </source>
</evidence>
<dbReference type="AlphaFoldDB" id="A0A6J1U5T7"/>
<evidence type="ECO:0000256" key="1">
    <source>
        <dbReference type="ARBA" id="ARBA00010246"/>
    </source>
</evidence>
<dbReference type="GO" id="GO:0048240">
    <property type="term" value="P:sperm capacitation"/>
    <property type="evidence" value="ECO:0007669"/>
    <property type="project" value="TreeGrafter"/>
</dbReference>
<keyword evidence="2" id="KW-0217">Developmental protein</keyword>
<dbReference type="InterPro" id="IPR055451">
    <property type="entry name" value="Ig-like_CATSPERD"/>
</dbReference>
<evidence type="ECO:0000256" key="7">
    <source>
        <dbReference type="ARBA" id="ARBA00022846"/>
    </source>
</evidence>
<comment type="subcellular location">
    <subcellularLocation>
        <location evidence="15">Cell projection</location>
        <location evidence="15">Cilium</location>
        <location evidence="15">Flagellum membrane</location>
        <topology evidence="15">Single-pass type I membrane protein</topology>
    </subcellularLocation>
</comment>
<dbReference type="RefSeq" id="XP_026526166.1">
    <property type="nucleotide sequence ID" value="XM_026670381.1"/>
</dbReference>
<feature type="domain" description="CATSPERD Ig-like" evidence="23">
    <location>
        <begin position="402"/>
        <end position="520"/>
    </location>
</feature>
<name>A0A6J1U5T7_9SAUR</name>
<evidence type="ECO:0000256" key="15">
    <source>
        <dbReference type="ARBA" id="ARBA00037793"/>
    </source>
</evidence>
<dbReference type="Pfam" id="PF22850">
    <property type="entry name" value="CATSPERD-E_C"/>
    <property type="match status" value="1"/>
</dbReference>
<proteinExistence type="inferred from homology"/>
<feature type="domain" description="CATSPERD/E C-terminal" evidence="22">
    <location>
        <begin position="549"/>
        <end position="765"/>
    </location>
</feature>
<evidence type="ECO:0000313" key="25">
    <source>
        <dbReference type="RefSeq" id="XP_026526166.1"/>
    </source>
</evidence>
<keyword evidence="5 20" id="KW-0732">Signal</keyword>
<feature type="chain" id="PRO_5027107211" description="Cation channel sperm-associated auxiliary subunit delta" evidence="20">
    <location>
        <begin position="17"/>
        <end position="770"/>
    </location>
</feature>
<evidence type="ECO:0000256" key="13">
    <source>
        <dbReference type="ARBA" id="ARBA00023180"/>
    </source>
</evidence>
<evidence type="ECO:0000256" key="5">
    <source>
        <dbReference type="ARBA" id="ARBA00022729"/>
    </source>
</evidence>
<evidence type="ECO:0000259" key="21">
    <source>
        <dbReference type="Pfam" id="PF15020"/>
    </source>
</evidence>
<keyword evidence="12" id="KW-1015">Disulfide bond</keyword>
<evidence type="ECO:0000256" key="6">
    <source>
        <dbReference type="ARBA" id="ARBA00022782"/>
    </source>
</evidence>
<keyword evidence="6" id="KW-0221">Differentiation</keyword>
<keyword evidence="8" id="KW-0744">Spermatogenesis</keyword>
<dbReference type="InterPro" id="IPR053813">
    <property type="entry name" value="CATSPERD_beta-prop"/>
</dbReference>
<dbReference type="GO" id="GO:0036128">
    <property type="term" value="C:CatSper complex"/>
    <property type="evidence" value="ECO:0007669"/>
    <property type="project" value="InterPro"/>
</dbReference>
<organism evidence="24 25">
    <name type="scientific">Notechis scutatus</name>
    <name type="common">mainland tiger snake</name>
    <dbReference type="NCBI Taxonomy" id="8663"/>
    <lineage>
        <taxon>Eukaryota</taxon>
        <taxon>Metazoa</taxon>
        <taxon>Chordata</taxon>
        <taxon>Craniata</taxon>
        <taxon>Vertebrata</taxon>
        <taxon>Euteleostomi</taxon>
        <taxon>Lepidosauria</taxon>
        <taxon>Squamata</taxon>
        <taxon>Bifurcata</taxon>
        <taxon>Unidentata</taxon>
        <taxon>Episquamata</taxon>
        <taxon>Toxicofera</taxon>
        <taxon>Serpentes</taxon>
        <taxon>Colubroidea</taxon>
        <taxon>Elapidae</taxon>
        <taxon>Hydrophiinae</taxon>
        <taxon>Notechis</taxon>
    </lineage>
</organism>
<dbReference type="CTD" id="257062"/>
<keyword evidence="10" id="KW-0969">Cilium</keyword>
<dbReference type="PANTHER" id="PTHR33722">
    <property type="entry name" value="CATION CHANNEL SPERM-ASSOCIATED PROTEIN SUBUNIT DELTA-RELATED"/>
    <property type="match status" value="1"/>
</dbReference>
<dbReference type="GO" id="GO:0030317">
    <property type="term" value="P:flagellated sperm motility"/>
    <property type="evidence" value="ECO:0007669"/>
    <property type="project" value="TreeGrafter"/>
</dbReference>
<dbReference type="KEGG" id="nss:113413830"/>
<keyword evidence="14" id="KW-0966">Cell projection</keyword>
<dbReference type="GeneID" id="113413830"/>
<keyword evidence="13" id="KW-0325">Glycoprotein</keyword>
<dbReference type="InterPro" id="IPR053814">
    <property type="entry name" value="CATSPERD/E_C"/>
</dbReference>
<evidence type="ECO:0000256" key="12">
    <source>
        <dbReference type="ARBA" id="ARBA00023157"/>
    </source>
</evidence>
<keyword evidence="7" id="KW-0282">Flagellum</keyword>
<sequence>MLLSLLVTFWLSPIMAVDSWPCSSEEMIYSVESHHLVTSPSGMPLQFSRDHPYILHHPCGNIFFSGISPALYLGERLFISFDTFRSSLLPLTIPNGFTRAPATVSAAVFGENTIVAVVNGVVFLYLYATWKRWLHSKGITHPVTELTNYKCCFALNDPACDKINELILAYDPGNLVSKSEIFYSKDGGYIFETLKSKPLRDGILVGIYVFASSAIFGLLLKDASHPDTAHFAYGDIQIFKNETGTSFSSKFSKGYKVESTLPPGMRGFIILWTNETLMTSLNDGLTTDNIEVLPTDSYPNKTLPERICFVAATNNEFAVLTETQLFYGNLDMVTRKMVHLGDRNASLAHASDEAMLFENIGTLSIIHPVPSNVSKYYHFQNCIFNIQDKLMSVQPPLQSCPMEILTGDFHNRMYYIDIKQQLHFNATFVPKPGTGAYPYVMLSNPLVLAFEAHIVEDGYTFNGNTKYRLEITLEEQQLTNIEVEIQNTSLFKKLSSVTVDIYNKGIFCIDMHPLTALIAVDCPPKKHIRILRRTTGCNKGLFEPRLLQNFVYSIDKKLYDPLFLGRKNLEQDDLNVTYKYDIWGCPLLFYYNKQWLPKLELWDDDEFVEYVSGDFVLYEINGMHNYDYLLTEVEANCLSEAQNWTKQLANFPGSPDIAWTRYNYVSCKKPRGNKSLPSVNSKYQVLNQNERNRIVFPQFNGFYIFRITVVDRLYSYCDLSTVFSVYIHGALPKSEVSVGKALISFLVLIFGTMLMVYFFLKLLKEYSRMK</sequence>
<evidence type="ECO:0000256" key="14">
    <source>
        <dbReference type="ARBA" id="ARBA00023273"/>
    </source>
</evidence>
<feature type="domain" description="CATSPERD beta-propeller" evidence="21">
    <location>
        <begin position="44"/>
        <end position="382"/>
    </location>
</feature>
<reference evidence="25" key="1">
    <citation type="submission" date="2025-08" db="UniProtKB">
        <authorList>
            <consortium name="RefSeq"/>
        </authorList>
    </citation>
    <scope>IDENTIFICATION</scope>
</reference>
<evidence type="ECO:0000256" key="9">
    <source>
        <dbReference type="ARBA" id="ARBA00022989"/>
    </source>
</evidence>
<keyword evidence="4 19" id="KW-0812">Transmembrane</keyword>
<evidence type="ECO:0000256" key="17">
    <source>
        <dbReference type="ARBA" id="ARBA00041424"/>
    </source>
</evidence>
<comment type="function">
    <text evidence="18">Auxiliary component of the CatSper complex, a complex involved in sperm cell hyperactivation. Sperm cell hyperactivation is needed for sperm motility which is essential late in the preparation of sperm for fertilization. Required for CATSPER1 stability before intraflagellar transport and/or incorporation of the CatSper complex channel into the flagellar membrane.</text>
</comment>
<evidence type="ECO:0000256" key="10">
    <source>
        <dbReference type="ARBA" id="ARBA00023069"/>
    </source>
</evidence>
<dbReference type="Proteomes" id="UP000504612">
    <property type="component" value="Unplaced"/>
</dbReference>
<evidence type="ECO:0000256" key="19">
    <source>
        <dbReference type="SAM" id="Phobius"/>
    </source>
</evidence>
<evidence type="ECO:0000256" key="18">
    <source>
        <dbReference type="ARBA" id="ARBA00046028"/>
    </source>
</evidence>
<keyword evidence="11 19" id="KW-0472">Membrane</keyword>
<evidence type="ECO:0000259" key="22">
    <source>
        <dbReference type="Pfam" id="PF22850"/>
    </source>
</evidence>
<gene>
    <name evidence="25" type="primary">CATSPERD</name>
</gene>
<feature type="transmembrane region" description="Helical" evidence="19">
    <location>
        <begin position="741"/>
        <end position="760"/>
    </location>
</feature>
<evidence type="ECO:0000256" key="4">
    <source>
        <dbReference type="ARBA" id="ARBA00022692"/>
    </source>
</evidence>
<keyword evidence="24" id="KW-1185">Reference proteome</keyword>
<evidence type="ECO:0000256" key="11">
    <source>
        <dbReference type="ARBA" id="ARBA00023136"/>
    </source>
</evidence>
<keyword evidence="3" id="KW-1003">Cell membrane</keyword>
<dbReference type="PANTHER" id="PTHR33722:SF1">
    <property type="entry name" value="CATION CHANNEL SPERM-ASSOCIATED AUXILIARY SUBUNIT DELTA"/>
    <property type="match status" value="1"/>
</dbReference>
<dbReference type="Pfam" id="PF15020">
    <property type="entry name" value="Beta-prop_CATSPERD"/>
    <property type="match status" value="1"/>
</dbReference>
<evidence type="ECO:0000256" key="3">
    <source>
        <dbReference type="ARBA" id="ARBA00022475"/>
    </source>
</evidence>
<evidence type="ECO:0000256" key="20">
    <source>
        <dbReference type="SAM" id="SignalP"/>
    </source>
</evidence>
<comment type="similarity">
    <text evidence="1">Belongs to the CATSPERD family.</text>
</comment>
<evidence type="ECO:0000256" key="2">
    <source>
        <dbReference type="ARBA" id="ARBA00022473"/>
    </source>
</evidence>
<dbReference type="Pfam" id="PF23747">
    <property type="entry name" value="Ig-like_CATSPERD"/>
    <property type="match status" value="1"/>
</dbReference>
<protein>
    <recommendedName>
        <fullName evidence="16">Cation channel sperm-associated auxiliary subunit delta</fullName>
    </recommendedName>
    <alternativeName>
        <fullName evidence="17">Transmembrane protein 146</fullName>
    </alternativeName>
</protein>